<evidence type="ECO:0000313" key="1">
    <source>
        <dbReference type="EMBL" id="MBE0344940.1"/>
    </source>
</evidence>
<sequence length="49" mass="5418">MSINKLKEIAQKQKINASKEVLQIMRTQGCSSCCSFSEGGNSQEARNIQ</sequence>
<name>A0A8I0T2E8_9GAMM</name>
<dbReference type="RefSeq" id="WP_167508219.1">
    <property type="nucleotide sequence ID" value="NZ_AQHF01000018.1"/>
</dbReference>
<keyword evidence="2" id="KW-1185">Reference proteome</keyword>
<gene>
    <name evidence="1" type="ORF">PPEP_a2635</name>
</gene>
<accession>A0A8I0T2E8</accession>
<dbReference type="AlphaFoldDB" id="A0A8I0T2E8"/>
<protein>
    <submittedName>
        <fullName evidence="1">Uncharacterized protein</fullName>
    </submittedName>
</protein>
<evidence type="ECO:0000313" key="2">
    <source>
        <dbReference type="Proteomes" id="UP000660708"/>
    </source>
</evidence>
<proteinExistence type="predicted"/>
<organism evidence="1 2">
    <name type="scientific">Pseudoalteromonas peptidolytica F12-50-A1</name>
    <dbReference type="NCBI Taxonomy" id="1315280"/>
    <lineage>
        <taxon>Bacteria</taxon>
        <taxon>Pseudomonadati</taxon>
        <taxon>Pseudomonadota</taxon>
        <taxon>Gammaproteobacteria</taxon>
        <taxon>Alteromonadales</taxon>
        <taxon>Pseudoalteromonadaceae</taxon>
        <taxon>Pseudoalteromonas</taxon>
    </lineage>
</organism>
<dbReference type="Proteomes" id="UP000660708">
    <property type="component" value="Unassembled WGS sequence"/>
</dbReference>
<dbReference type="EMBL" id="AQHF01000018">
    <property type="protein sequence ID" value="MBE0344940.1"/>
    <property type="molecule type" value="Genomic_DNA"/>
</dbReference>
<comment type="caution">
    <text evidence="1">The sequence shown here is derived from an EMBL/GenBank/DDBJ whole genome shotgun (WGS) entry which is preliminary data.</text>
</comment>
<reference evidence="1 2" key="1">
    <citation type="submission" date="2015-06" db="EMBL/GenBank/DDBJ databases">
        <title>Genome sequence of Pseudoalteromonas peptidolytica.</title>
        <authorList>
            <person name="Xie B.-B."/>
            <person name="Rong J.-C."/>
            <person name="Qin Q.-L."/>
            <person name="Zhang Y.-Z."/>
        </authorList>
    </citation>
    <scope>NUCLEOTIDE SEQUENCE [LARGE SCALE GENOMIC DNA]</scope>
    <source>
        <strain evidence="1 2">F12-50-A1</strain>
    </source>
</reference>